<dbReference type="PANTHER" id="PTHR23011">
    <property type="entry name" value="CYCLIC NUCLEOTIDE-BINDING DOMAIN CONTAINING PROTEIN"/>
    <property type="match status" value="1"/>
</dbReference>
<dbReference type="InterPro" id="IPR000595">
    <property type="entry name" value="cNMP-bd_dom"/>
</dbReference>
<dbReference type="OrthoDB" id="292216at2759"/>
<sequence>MDEQQQYIQQQLVNILKKPTEKRTQKDLHILINETKNIGFFYQYIQSGDNDIHYKCCKNMKYQYLNQDQIVFQIDSIGSTFYIILQGTVGVHIRLPNQTDLRRVKALETGSSFGELALLNNKPRLATIICESECHFATLEKKQFLQILKEKEEERINNEMGIFAKMPFLKTWNANLIRNLYLNSQKQQYIKGDKLFKEGNEPQEVFIILQGDFAVLQIR</sequence>
<protein>
    <recommendedName>
        <fullName evidence="1">Cyclic nucleotide-binding domain-containing protein</fullName>
    </recommendedName>
</protein>
<dbReference type="InterPro" id="IPR014710">
    <property type="entry name" value="RmlC-like_jellyroll"/>
</dbReference>
<dbReference type="CDD" id="cd00038">
    <property type="entry name" value="CAP_ED"/>
    <property type="match status" value="1"/>
</dbReference>
<proteinExistence type="predicted"/>
<dbReference type="eggNOG" id="KOG2378">
    <property type="taxonomic scope" value="Eukaryota"/>
</dbReference>
<feature type="domain" description="Cyclic nucleotide-binding" evidence="1">
    <location>
        <begin position="44"/>
        <end position="148"/>
    </location>
</feature>
<dbReference type="AlphaFoldDB" id="G0R5D9"/>
<dbReference type="EMBL" id="GL984368">
    <property type="protein sequence ID" value="EGR27328.1"/>
    <property type="molecule type" value="Genomic_DNA"/>
</dbReference>
<dbReference type="RefSeq" id="XP_004024212.1">
    <property type="nucleotide sequence ID" value="XM_004024163.1"/>
</dbReference>
<dbReference type="Proteomes" id="UP000008983">
    <property type="component" value="Unassembled WGS sequence"/>
</dbReference>
<keyword evidence="3" id="KW-1185">Reference proteome</keyword>
<dbReference type="SMART" id="SM00100">
    <property type="entry name" value="cNMP"/>
    <property type="match status" value="1"/>
</dbReference>
<accession>G0R5D9</accession>
<dbReference type="GeneID" id="14903390"/>
<gene>
    <name evidence="2" type="ORF">IMG5_197960</name>
</gene>
<name>G0R5D9_ICHMU</name>
<dbReference type="OMA" id="KSKXFER"/>
<dbReference type="InterPro" id="IPR018490">
    <property type="entry name" value="cNMP-bd_dom_sf"/>
</dbReference>
<dbReference type="PROSITE" id="PS50042">
    <property type="entry name" value="CNMP_BINDING_3"/>
    <property type="match status" value="2"/>
</dbReference>
<evidence type="ECO:0000313" key="3">
    <source>
        <dbReference type="Proteomes" id="UP000008983"/>
    </source>
</evidence>
<dbReference type="Gene3D" id="2.60.120.10">
    <property type="entry name" value="Jelly Rolls"/>
    <property type="match status" value="2"/>
</dbReference>
<organism evidence="2 3">
    <name type="scientific">Ichthyophthirius multifiliis</name>
    <name type="common">White spot disease agent</name>
    <name type="synonym">Ich</name>
    <dbReference type="NCBI Taxonomy" id="5932"/>
    <lineage>
        <taxon>Eukaryota</taxon>
        <taxon>Sar</taxon>
        <taxon>Alveolata</taxon>
        <taxon>Ciliophora</taxon>
        <taxon>Intramacronucleata</taxon>
        <taxon>Oligohymenophorea</taxon>
        <taxon>Hymenostomatida</taxon>
        <taxon>Ophryoglenina</taxon>
        <taxon>Ichthyophthirius</taxon>
    </lineage>
</organism>
<reference evidence="2 3" key="1">
    <citation type="submission" date="2011-07" db="EMBL/GenBank/DDBJ databases">
        <authorList>
            <person name="Coyne R."/>
            <person name="Brami D."/>
            <person name="Johnson J."/>
            <person name="Hostetler J."/>
            <person name="Hannick L."/>
            <person name="Clark T."/>
            <person name="Cassidy-Hanley D."/>
            <person name="Inman J."/>
        </authorList>
    </citation>
    <scope>NUCLEOTIDE SEQUENCE [LARGE SCALE GENOMIC DNA]</scope>
    <source>
        <strain evidence="2 3">G5</strain>
    </source>
</reference>
<dbReference type="STRING" id="857967.G0R5D9"/>
<dbReference type="PANTHER" id="PTHR23011:SF28">
    <property type="entry name" value="CYCLIC NUCLEOTIDE-BINDING DOMAIN CONTAINING PROTEIN"/>
    <property type="match status" value="1"/>
</dbReference>
<dbReference type="Pfam" id="PF00027">
    <property type="entry name" value="cNMP_binding"/>
    <property type="match status" value="1"/>
</dbReference>
<evidence type="ECO:0000259" key="1">
    <source>
        <dbReference type="PROSITE" id="PS50042"/>
    </source>
</evidence>
<dbReference type="PRINTS" id="PR00103">
    <property type="entry name" value="CAMPKINASE"/>
</dbReference>
<dbReference type="SUPFAM" id="SSF51206">
    <property type="entry name" value="cAMP-binding domain-like"/>
    <property type="match status" value="2"/>
</dbReference>
<feature type="domain" description="Cyclic nucleotide-binding" evidence="1">
    <location>
        <begin position="168"/>
        <end position="219"/>
    </location>
</feature>
<evidence type="ECO:0000313" key="2">
    <source>
        <dbReference type="EMBL" id="EGR27328.1"/>
    </source>
</evidence>
<dbReference type="InParanoid" id="G0R5D9"/>